<keyword evidence="4 6" id="KW-1133">Transmembrane helix</keyword>
<evidence type="ECO:0000256" key="2">
    <source>
        <dbReference type="ARBA" id="ARBA00022475"/>
    </source>
</evidence>
<dbReference type="PANTHER" id="PTHR33931:SF2">
    <property type="entry name" value="HOLIN-LIKE PROTEIN CIDA"/>
    <property type="match status" value="1"/>
</dbReference>
<evidence type="ECO:0000256" key="3">
    <source>
        <dbReference type="ARBA" id="ARBA00022692"/>
    </source>
</evidence>
<keyword evidence="8" id="KW-1185">Reference proteome</keyword>
<dbReference type="STRING" id="1505907.TEU_01390"/>
<dbReference type="GeneID" id="25152084"/>
<evidence type="ECO:0000256" key="4">
    <source>
        <dbReference type="ARBA" id="ARBA00022989"/>
    </source>
</evidence>
<evidence type="ECO:0000256" key="6">
    <source>
        <dbReference type="SAM" id="Phobius"/>
    </source>
</evidence>
<feature type="transmembrane region" description="Helical" evidence="6">
    <location>
        <begin position="85"/>
        <end position="104"/>
    </location>
</feature>
<protein>
    <submittedName>
        <fullName evidence="7">Effector of murein hydrolase LrgA</fullName>
    </submittedName>
</protein>
<dbReference type="Pfam" id="PF03788">
    <property type="entry name" value="LrgA"/>
    <property type="match status" value="1"/>
</dbReference>
<feature type="transmembrane region" description="Helical" evidence="6">
    <location>
        <begin position="33"/>
        <end position="51"/>
    </location>
</feature>
<dbReference type="GO" id="GO:0016787">
    <property type="term" value="F:hydrolase activity"/>
    <property type="evidence" value="ECO:0007669"/>
    <property type="project" value="UniProtKB-KW"/>
</dbReference>
<dbReference type="KEGG" id="teu:TEU_01390"/>
<keyword evidence="7" id="KW-0378">Hydrolase</keyword>
<evidence type="ECO:0000256" key="1">
    <source>
        <dbReference type="ARBA" id="ARBA00004651"/>
    </source>
</evidence>
<name>A0A097QRJ7_9EURY</name>
<proteinExistence type="predicted"/>
<evidence type="ECO:0000313" key="8">
    <source>
        <dbReference type="Proteomes" id="UP000029980"/>
    </source>
</evidence>
<dbReference type="RefSeq" id="WP_050002080.1">
    <property type="nucleotide sequence ID" value="NZ_CP008887.1"/>
</dbReference>
<keyword evidence="2" id="KW-1003">Cell membrane</keyword>
<dbReference type="InterPro" id="IPR005538">
    <property type="entry name" value="LrgA/CidA"/>
</dbReference>
<sequence length="115" mass="12387">MRPYRGLVIIFGFYALGEFTSLALDLPVPGSVLGMLFLLAALLSGAVRLEWVEGEAELLVRNMSVMFIPPGVGIVAYTALIKSQAVPIVGALVISFLVTLLVTAKTVEILRRGRK</sequence>
<dbReference type="HOGENOM" id="CLU_113736_3_2_2"/>
<feature type="transmembrane region" description="Helical" evidence="6">
    <location>
        <begin position="58"/>
        <end position="79"/>
    </location>
</feature>
<keyword evidence="5 6" id="KW-0472">Membrane</keyword>
<evidence type="ECO:0000313" key="7">
    <source>
        <dbReference type="EMBL" id="AIU69096.1"/>
    </source>
</evidence>
<accession>A0A097QRJ7</accession>
<comment type="subcellular location">
    <subcellularLocation>
        <location evidence="1">Cell membrane</location>
        <topology evidence="1">Multi-pass membrane protein</topology>
    </subcellularLocation>
</comment>
<organism evidence="7 8">
    <name type="scientific">Thermococcus eurythermalis</name>
    <dbReference type="NCBI Taxonomy" id="1505907"/>
    <lineage>
        <taxon>Archaea</taxon>
        <taxon>Methanobacteriati</taxon>
        <taxon>Methanobacteriota</taxon>
        <taxon>Thermococci</taxon>
        <taxon>Thermococcales</taxon>
        <taxon>Thermococcaceae</taxon>
        <taxon>Thermococcus</taxon>
    </lineage>
</organism>
<reference evidence="7 8" key="1">
    <citation type="journal article" date="2015" name="Int. J. Syst. Evol. Microbiol.">
        <title>Thermococcus eurythermalis sp. nov., a conditional piezophilic hyperthermophilic archaeon with a wide temperature range isolated from an oil-immersed chimney in the Guaymas Basin.</title>
        <authorList>
            <person name="Zhao W."/>
            <person name="Zeng X."/>
            <person name="Xiao X."/>
        </authorList>
    </citation>
    <scope>NUCLEOTIDE SEQUENCE [LARGE SCALE GENOMIC DNA]</scope>
    <source>
        <strain evidence="7 8">A501</strain>
    </source>
</reference>
<dbReference type="PANTHER" id="PTHR33931">
    <property type="entry name" value="HOLIN-LIKE PROTEIN CIDA-RELATED"/>
    <property type="match status" value="1"/>
</dbReference>
<dbReference type="Proteomes" id="UP000029980">
    <property type="component" value="Chromosome"/>
</dbReference>
<dbReference type="GO" id="GO:0005886">
    <property type="term" value="C:plasma membrane"/>
    <property type="evidence" value="ECO:0007669"/>
    <property type="project" value="UniProtKB-SubCell"/>
</dbReference>
<keyword evidence="3 6" id="KW-0812">Transmembrane</keyword>
<gene>
    <name evidence="7" type="ORF">TEU_01390</name>
</gene>
<dbReference type="OrthoDB" id="85741at2157"/>
<dbReference type="EMBL" id="CP008887">
    <property type="protein sequence ID" value="AIU69096.1"/>
    <property type="molecule type" value="Genomic_DNA"/>
</dbReference>
<evidence type="ECO:0000256" key="5">
    <source>
        <dbReference type="ARBA" id="ARBA00023136"/>
    </source>
</evidence>
<dbReference type="AlphaFoldDB" id="A0A097QRJ7"/>